<dbReference type="GeneID" id="6018365"/>
<proteinExistence type="predicted"/>
<evidence type="ECO:0000313" key="2">
    <source>
        <dbReference type="Proteomes" id="UP000001861"/>
    </source>
</evidence>
<sequence length="204" mass="22291">MAHSSSKLAIEAVRKYIESVPCAYVQGLLIPADKPYPMLVPVPVLAPPGHKYEPTAVNATMYLTNSALPLDFLYFQLKCRGISAEILTGCIFEQMSFSGNANLTLQKMIASSRVHGHLLTVLVDLDGYLVSAETRDVKAMCNGHLGIAGAFLHKAADWDATAAYDKLQVPRELFSDPLPIFDNITSIRANAHAWRRLGLNKAPP</sequence>
<dbReference type="HOGENOM" id="CLU_1343187_0_0_1"/>
<dbReference type="KEGG" id="cci:CC1G_13511"/>
<name>A8PJ35_COPC7</name>
<dbReference type="AlphaFoldDB" id="A8PJ35"/>
<dbReference type="InParanoid" id="A8PJ35"/>
<dbReference type="Proteomes" id="UP000001861">
    <property type="component" value="Unassembled WGS sequence"/>
</dbReference>
<organism evidence="1 2">
    <name type="scientific">Coprinopsis cinerea (strain Okayama-7 / 130 / ATCC MYA-4618 / FGSC 9003)</name>
    <name type="common">Inky cap fungus</name>
    <name type="synonym">Hormographiella aspergillata</name>
    <dbReference type="NCBI Taxonomy" id="240176"/>
    <lineage>
        <taxon>Eukaryota</taxon>
        <taxon>Fungi</taxon>
        <taxon>Dikarya</taxon>
        <taxon>Basidiomycota</taxon>
        <taxon>Agaricomycotina</taxon>
        <taxon>Agaricomycetes</taxon>
        <taxon>Agaricomycetidae</taxon>
        <taxon>Agaricales</taxon>
        <taxon>Agaricineae</taxon>
        <taxon>Psathyrellaceae</taxon>
        <taxon>Coprinopsis</taxon>
    </lineage>
</organism>
<keyword evidence="2" id="KW-1185">Reference proteome</keyword>
<comment type="caution">
    <text evidence="1">The sequence shown here is derived from an EMBL/GenBank/DDBJ whole genome shotgun (WGS) entry which is preliminary data.</text>
</comment>
<dbReference type="EMBL" id="AACS02000065">
    <property type="protein sequence ID" value="EAU80158.2"/>
    <property type="molecule type" value="Genomic_DNA"/>
</dbReference>
<accession>A8PJ35</accession>
<dbReference type="VEuPathDB" id="FungiDB:CC1G_13511"/>
<evidence type="ECO:0000313" key="1">
    <source>
        <dbReference type="EMBL" id="EAU80158.2"/>
    </source>
</evidence>
<reference evidence="1 2" key="1">
    <citation type="journal article" date="2010" name="Proc. Natl. Acad. Sci. U.S.A.">
        <title>Insights into evolution of multicellular fungi from the assembled chromosomes of the mushroom Coprinopsis cinerea (Coprinus cinereus).</title>
        <authorList>
            <person name="Stajich J.E."/>
            <person name="Wilke S.K."/>
            <person name="Ahren D."/>
            <person name="Au C.H."/>
            <person name="Birren B.W."/>
            <person name="Borodovsky M."/>
            <person name="Burns C."/>
            <person name="Canback B."/>
            <person name="Casselton L.A."/>
            <person name="Cheng C.K."/>
            <person name="Deng J."/>
            <person name="Dietrich F.S."/>
            <person name="Fargo D.C."/>
            <person name="Farman M.L."/>
            <person name="Gathman A.C."/>
            <person name="Goldberg J."/>
            <person name="Guigo R."/>
            <person name="Hoegger P.J."/>
            <person name="Hooker J.B."/>
            <person name="Huggins A."/>
            <person name="James T.Y."/>
            <person name="Kamada T."/>
            <person name="Kilaru S."/>
            <person name="Kodira C."/>
            <person name="Kues U."/>
            <person name="Kupfer D."/>
            <person name="Kwan H.S."/>
            <person name="Lomsadze A."/>
            <person name="Li W."/>
            <person name="Lilly W.W."/>
            <person name="Ma L.J."/>
            <person name="Mackey A.J."/>
            <person name="Manning G."/>
            <person name="Martin F."/>
            <person name="Muraguchi H."/>
            <person name="Natvig D.O."/>
            <person name="Palmerini H."/>
            <person name="Ramesh M.A."/>
            <person name="Rehmeyer C.J."/>
            <person name="Roe B.A."/>
            <person name="Shenoy N."/>
            <person name="Stanke M."/>
            <person name="Ter-Hovhannisyan V."/>
            <person name="Tunlid A."/>
            <person name="Velagapudi R."/>
            <person name="Vision T.J."/>
            <person name="Zeng Q."/>
            <person name="Zolan M.E."/>
            <person name="Pukkila P.J."/>
        </authorList>
    </citation>
    <scope>NUCLEOTIDE SEQUENCE [LARGE SCALE GENOMIC DNA]</scope>
    <source>
        <strain evidence="2">Okayama-7 / 130 / ATCC MYA-4618 / FGSC 9003</strain>
    </source>
</reference>
<protein>
    <submittedName>
        <fullName evidence="1">Uncharacterized protein</fullName>
    </submittedName>
</protein>
<gene>
    <name evidence="1" type="ORF">CC1G_13511</name>
</gene>
<dbReference type="RefSeq" id="XP_001841660.2">
    <property type="nucleotide sequence ID" value="XM_001841608.2"/>
</dbReference>